<dbReference type="SUPFAM" id="SSF88659">
    <property type="entry name" value="Sigma3 and sigma4 domains of RNA polymerase sigma factors"/>
    <property type="match status" value="1"/>
</dbReference>
<dbReference type="InterPro" id="IPR039425">
    <property type="entry name" value="RNA_pol_sigma-70-like"/>
</dbReference>
<evidence type="ECO:0000313" key="9">
    <source>
        <dbReference type="Proteomes" id="UP000190797"/>
    </source>
</evidence>
<evidence type="ECO:0000259" key="6">
    <source>
        <dbReference type="Pfam" id="PF04542"/>
    </source>
</evidence>
<evidence type="ECO:0000256" key="2">
    <source>
        <dbReference type="ARBA" id="ARBA00023015"/>
    </source>
</evidence>
<evidence type="ECO:0000256" key="4">
    <source>
        <dbReference type="ARBA" id="ARBA00023125"/>
    </source>
</evidence>
<dbReference type="PANTHER" id="PTHR43133:SF8">
    <property type="entry name" value="RNA POLYMERASE SIGMA FACTOR HI_1459-RELATED"/>
    <property type="match status" value="1"/>
</dbReference>
<dbReference type="OrthoDB" id="3608473at2"/>
<keyword evidence="9" id="KW-1185">Reference proteome</keyword>
<keyword evidence="5" id="KW-0804">Transcription</keyword>
<dbReference type="EMBL" id="CP017717">
    <property type="protein sequence ID" value="AQZ62961.1"/>
    <property type="molecule type" value="Genomic_DNA"/>
</dbReference>
<evidence type="ECO:0000256" key="1">
    <source>
        <dbReference type="ARBA" id="ARBA00010641"/>
    </source>
</evidence>
<dbReference type="InterPro" id="IPR013249">
    <property type="entry name" value="RNA_pol_sigma70_r4_t2"/>
</dbReference>
<dbReference type="InterPro" id="IPR013324">
    <property type="entry name" value="RNA_pol_sigma_r3/r4-like"/>
</dbReference>
<dbReference type="PANTHER" id="PTHR43133">
    <property type="entry name" value="RNA POLYMERASE ECF-TYPE SIGMA FACTO"/>
    <property type="match status" value="1"/>
</dbReference>
<dbReference type="InterPro" id="IPR036388">
    <property type="entry name" value="WH-like_DNA-bd_sf"/>
</dbReference>
<gene>
    <name evidence="8" type="ORF">BKM31_17145</name>
</gene>
<dbReference type="SUPFAM" id="SSF88946">
    <property type="entry name" value="Sigma2 domain of RNA polymerase sigma factors"/>
    <property type="match status" value="1"/>
</dbReference>
<sequence>MTSAPSGPCTGEPGDFTEVYVLEFQPLQRYLLWMGADGHTAIDVTQAAFLLAFEHWHNIERPRPWLRKVASREYLRARRAAAEIPMDLSGGSPSPVQAVVPGPAFLTEQTHTVLTLLAILPLRQQAVMACYWDGYSIAEISHRLSLTPNNVRVSLHHARKKLSSVLIAGGHPAEPGAPW</sequence>
<evidence type="ECO:0000256" key="5">
    <source>
        <dbReference type="ARBA" id="ARBA00023163"/>
    </source>
</evidence>
<dbReference type="STRING" id="1909395.BKM31_17145"/>
<dbReference type="GO" id="GO:0003677">
    <property type="term" value="F:DNA binding"/>
    <property type="evidence" value="ECO:0007669"/>
    <property type="project" value="UniProtKB-KW"/>
</dbReference>
<dbReference type="Pfam" id="PF08281">
    <property type="entry name" value="Sigma70_r4_2"/>
    <property type="match status" value="1"/>
</dbReference>
<keyword evidence="4" id="KW-0238">DNA-binding</keyword>
<dbReference type="Proteomes" id="UP000190797">
    <property type="component" value="Chromosome"/>
</dbReference>
<dbReference type="InterPro" id="IPR007627">
    <property type="entry name" value="RNA_pol_sigma70_r2"/>
</dbReference>
<dbReference type="Gene3D" id="1.10.1740.10">
    <property type="match status" value="1"/>
</dbReference>
<feature type="domain" description="RNA polymerase sigma factor 70 region 4 type 2" evidence="7">
    <location>
        <begin position="114"/>
        <end position="162"/>
    </location>
</feature>
<feature type="domain" description="RNA polymerase sigma-70 region 2" evidence="6">
    <location>
        <begin position="27"/>
        <end position="82"/>
    </location>
</feature>
<dbReference type="AlphaFoldDB" id="A0A1U9ZYD1"/>
<evidence type="ECO:0000256" key="3">
    <source>
        <dbReference type="ARBA" id="ARBA00023082"/>
    </source>
</evidence>
<dbReference type="Pfam" id="PF04542">
    <property type="entry name" value="Sigma70_r2"/>
    <property type="match status" value="1"/>
</dbReference>
<dbReference type="InterPro" id="IPR013325">
    <property type="entry name" value="RNA_pol_sigma_r2"/>
</dbReference>
<dbReference type="Gene3D" id="1.10.10.10">
    <property type="entry name" value="Winged helix-like DNA-binding domain superfamily/Winged helix DNA-binding domain"/>
    <property type="match status" value="1"/>
</dbReference>
<dbReference type="RefSeq" id="WP_080039152.1">
    <property type="nucleotide sequence ID" value="NZ_CP017717.1"/>
</dbReference>
<evidence type="ECO:0000313" key="8">
    <source>
        <dbReference type="EMBL" id="AQZ62961.1"/>
    </source>
</evidence>
<comment type="similarity">
    <text evidence="1">Belongs to the sigma-70 factor family. ECF subfamily.</text>
</comment>
<reference evidence="9" key="1">
    <citation type="journal article" date="2017" name="Med. Chem. Commun.">
        <title>Nonomuraea sp. ATCC 55076 harbours the largest actinomycete chromosome to date and the kistamicin biosynthetic gene cluster.</title>
        <authorList>
            <person name="Nazari B."/>
            <person name="Forneris C.C."/>
            <person name="Gibson M.I."/>
            <person name="Moon K."/>
            <person name="Schramma K.R."/>
            <person name="Seyedsayamdost M.R."/>
        </authorList>
    </citation>
    <scope>NUCLEOTIDE SEQUENCE [LARGE SCALE GENOMIC DNA]</scope>
    <source>
        <strain evidence="9">ATCC 55076</strain>
    </source>
</reference>
<accession>A0A1U9ZYD1</accession>
<dbReference type="KEGG" id="noa:BKM31_17145"/>
<protein>
    <submittedName>
        <fullName evidence="8">Uncharacterized protein</fullName>
    </submittedName>
</protein>
<organism evidence="8 9">
    <name type="scientific">[Actinomadura] parvosata subsp. kistnae</name>
    <dbReference type="NCBI Taxonomy" id="1909395"/>
    <lineage>
        <taxon>Bacteria</taxon>
        <taxon>Bacillati</taxon>
        <taxon>Actinomycetota</taxon>
        <taxon>Actinomycetes</taxon>
        <taxon>Streptosporangiales</taxon>
        <taxon>Streptosporangiaceae</taxon>
        <taxon>Nonomuraea</taxon>
    </lineage>
</organism>
<keyword evidence="3" id="KW-0731">Sigma factor</keyword>
<keyword evidence="2" id="KW-0805">Transcription regulation</keyword>
<name>A0A1U9ZYD1_9ACTN</name>
<evidence type="ECO:0000259" key="7">
    <source>
        <dbReference type="Pfam" id="PF08281"/>
    </source>
</evidence>
<proteinExistence type="inferred from homology"/>
<dbReference type="GO" id="GO:0006352">
    <property type="term" value="P:DNA-templated transcription initiation"/>
    <property type="evidence" value="ECO:0007669"/>
    <property type="project" value="InterPro"/>
</dbReference>
<dbReference type="GO" id="GO:0016987">
    <property type="term" value="F:sigma factor activity"/>
    <property type="evidence" value="ECO:0007669"/>
    <property type="project" value="UniProtKB-KW"/>
</dbReference>